<gene>
    <name evidence="3" type="ORF">ES754_08155</name>
</gene>
<evidence type="ECO:0000313" key="4">
    <source>
        <dbReference type="Proteomes" id="UP000321903"/>
    </source>
</evidence>
<dbReference type="AlphaFoldDB" id="A0A5C7A897"/>
<comment type="similarity">
    <text evidence="1">Belongs to the sulfur carrier protein TusA family.</text>
</comment>
<sequence>MSTDRQSTIIPNVPHHIRLAQTLSEATQTTVAALLNLLPADCIDNVQLNDEAINENSPTSTSIIMIRSMVDGRGLACPMPLLKTKVALRDVNIGESLYVVATDPNSQADIMAFCQQTQKTANPLLLIVNQTTDGLSNDGSTPHTVDTIFHFIITKTDSN</sequence>
<accession>A0A5C7A897</accession>
<dbReference type="GO" id="GO:0016740">
    <property type="term" value="F:transferase activity"/>
    <property type="evidence" value="ECO:0007669"/>
    <property type="project" value="UniProtKB-KW"/>
</dbReference>
<dbReference type="EMBL" id="VORZ01000002">
    <property type="protein sequence ID" value="TXD96980.1"/>
    <property type="molecule type" value="Genomic_DNA"/>
</dbReference>
<dbReference type="Proteomes" id="UP000321903">
    <property type="component" value="Unassembled WGS sequence"/>
</dbReference>
<dbReference type="CDD" id="cd00291">
    <property type="entry name" value="SirA_YedF_YeeD"/>
    <property type="match status" value="1"/>
</dbReference>
<name>A0A5C7A897_9GAMM</name>
<dbReference type="PANTHER" id="PTHR33279:SF6">
    <property type="entry name" value="SULFUR CARRIER PROTEIN YEDF-RELATED"/>
    <property type="match status" value="1"/>
</dbReference>
<evidence type="ECO:0000313" key="3">
    <source>
        <dbReference type="EMBL" id="TXD96980.1"/>
    </source>
</evidence>
<feature type="domain" description="UPF0033" evidence="2">
    <location>
        <begin position="70"/>
        <end position="94"/>
    </location>
</feature>
<dbReference type="InterPro" id="IPR001455">
    <property type="entry name" value="TusA-like"/>
</dbReference>
<dbReference type="OrthoDB" id="9797551at2"/>
<keyword evidence="4" id="KW-1185">Reference proteome</keyword>
<dbReference type="SUPFAM" id="SSF64307">
    <property type="entry name" value="SirA-like"/>
    <property type="match status" value="1"/>
</dbReference>
<dbReference type="Gene3D" id="3.30.110.40">
    <property type="entry name" value="TusA-like domain"/>
    <property type="match status" value="1"/>
</dbReference>
<proteinExistence type="inferred from homology"/>
<keyword evidence="3" id="KW-0808">Transferase</keyword>
<organism evidence="3 4">
    <name type="scientific">Psychrobacter frigidicola</name>
    <dbReference type="NCBI Taxonomy" id="45611"/>
    <lineage>
        <taxon>Bacteria</taxon>
        <taxon>Pseudomonadati</taxon>
        <taxon>Pseudomonadota</taxon>
        <taxon>Gammaproteobacteria</taxon>
        <taxon>Moraxellales</taxon>
        <taxon>Moraxellaceae</taxon>
        <taxon>Psychrobacter</taxon>
    </lineage>
</organism>
<dbReference type="PANTHER" id="PTHR33279">
    <property type="entry name" value="SULFUR CARRIER PROTEIN YEDF-RELATED"/>
    <property type="match status" value="1"/>
</dbReference>
<reference evidence="3 4" key="1">
    <citation type="submission" date="2019-08" db="EMBL/GenBank/DDBJ databases">
        <title>Genome sequence of Psychrobacter frigidicola ACAM304 (type strain).</title>
        <authorList>
            <person name="Bowman J.P."/>
        </authorList>
    </citation>
    <scope>NUCLEOTIDE SEQUENCE [LARGE SCALE GENOMIC DNA]</scope>
    <source>
        <strain evidence="3 4">ACAM 304</strain>
    </source>
</reference>
<dbReference type="InterPro" id="IPR036868">
    <property type="entry name" value="TusA-like_sf"/>
</dbReference>
<dbReference type="PROSITE" id="PS01148">
    <property type="entry name" value="UPF0033"/>
    <property type="match status" value="1"/>
</dbReference>
<dbReference type="RefSeq" id="WP_147223686.1">
    <property type="nucleotide sequence ID" value="NZ_CAJGYY010000001.1"/>
</dbReference>
<protein>
    <submittedName>
        <fullName evidence="3">Sulfurtransferase TusA family protein</fullName>
    </submittedName>
</protein>
<comment type="caution">
    <text evidence="3">The sequence shown here is derived from an EMBL/GenBank/DDBJ whole genome shotgun (WGS) entry which is preliminary data.</text>
</comment>
<dbReference type="Pfam" id="PF01206">
    <property type="entry name" value="TusA"/>
    <property type="match status" value="1"/>
</dbReference>
<evidence type="ECO:0000259" key="2">
    <source>
        <dbReference type="PROSITE" id="PS01148"/>
    </source>
</evidence>
<evidence type="ECO:0000256" key="1">
    <source>
        <dbReference type="ARBA" id="ARBA00008984"/>
    </source>
</evidence>